<name>A0A397TEG4_9GLOM</name>
<dbReference type="Proteomes" id="UP000265703">
    <property type="component" value="Unassembled WGS sequence"/>
</dbReference>
<sequence>MYRLLRYSLIARNITYLPTSRQFVLSYSSSAVNGEGFNKLGSSSGIKINGDVSNKLGSSSGIKVNGEVSSKPGSSSDIKVNGEVSNNPDSSSTIKISEMDEFLTNCVYKNKRSTFKLFREIEIKNMENRLNLEIAKKDKMESLLSLEIAKKDKDLAVAAIKTGHLNLNYLRLKGSVHLRGVFEQWELLNLSNFDGNRGTKWTKYLEKNEDVLESFQKFWPNPTEIDTKRVVTEIKSFYKWLSERIHNAYSVGDYIEWRRNALSPVQNKLAEYMCQDLNVEYRVVEPIEEEIE</sequence>
<dbReference type="AlphaFoldDB" id="A0A397TEG4"/>
<evidence type="ECO:0000256" key="1">
    <source>
        <dbReference type="SAM" id="MobiDB-lite"/>
    </source>
</evidence>
<comment type="caution">
    <text evidence="2">The sequence shown here is derived from an EMBL/GenBank/DDBJ whole genome shotgun (WGS) entry which is preliminary data.</text>
</comment>
<keyword evidence="3" id="KW-1185">Reference proteome</keyword>
<organism evidence="2 3">
    <name type="scientific">Glomus cerebriforme</name>
    <dbReference type="NCBI Taxonomy" id="658196"/>
    <lineage>
        <taxon>Eukaryota</taxon>
        <taxon>Fungi</taxon>
        <taxon>Fungi incertae sedis</taxon>
        <taxon>Mucoromycota</taxon>
        <taxon>Glomeromycotina</taxon>
        <taxon>Glomeromycetes</taxon>
        <taxon>Glomerales</taxon>
        <taxon>Glomeraceae</taxon>
        <taxon>Glomus</taxon>
    </lineage>
</organism>
<proteinExistence type="predicted"/>
<evidence type="ECO:0000313" key="2">
    <source>
        <dbReference type="EMBL" id="RIA96322.1"/>
    </source>
</evidence>
<dbReference type="OrthoDB" id="2427981at2759"/>
<protein>
    <submittedName>
        <fullName evidence="2">Uncharacterized protein</fullName>
    </submittedName>
</protein>
<evidence type="ECO:0000313" key="3">
    <source>
        <dbReference type="Proteomes" id="UP000265703"/>
    </source>
</evidence>
<dbReference type="EMBL" id="QKYT01000046">
    <property type="protein sequence ID" value="RIA96322.1"/>
    <property type="molecule type" value="Genomic_DNA"/>
</dbReference>
<feature type="region of interest" description="Disordered" evidence="1">
    <location>
        <begin position="63"/>
        <end position="91"/>
    </location>
</feature>
<reference evidence="2 3" key="1">
    <citation type="submission" date="2018-06" db="EMBL/GenBank/DDBJ databases">
        <title>Comparative genomics reveals the genomic features of Rhizophagus irregularis, R. cerebriforme, R. diaphanum and Gigaspora rosea, and their symbiotic lifestyle signature.</title>
        <authorList>
            <person name="Morin E."/>
            <person name="San Clemente H."/>
            <person name="Chen E.C.H."/>
            <person name="De La Providencia I."/>
            <person name="Hainaut M."/>
            <person name="Kuo A."/>
            <person name="Kohler A."/>
            <person name="Murat C."/>
            <person name="Tang N."/>
            <person name="Roy S."/>
            <person name="Loubradou J."/>
            <person name="Henrissat B."/>
            <person name="Grigoriev I.V."/>
            <person name="Corradi N."/>
            <person name="Roux C."/>
            <person name="Martin F.M."/>
        </authorList>
    </citation>
    <scope>NUCLEOTIDE SEQUENCE [LARGE SCALE GENOMIC DNA]</scope>
    <source>
        <strain evidence="2 3">DAOM 227022</strain>
    </source>
</reference>
<gene>
    <name evidence="2" type="ORF">C1645_815488</name>
</gene>
<accession>A0A397TEG4</accession>